<dbReference type="AlphaFoldDB" id="A0A0H2XKN2"/>
<dbReference type="KEGG" id="saa:SAUSA300_pUSA0104"/>
<keyword evidence="1" id="KW-0614">Plasmid</keyword>
<evidence type="ECO:0000313" key="1">
    <source>
        <dbReference type="EMBL" id="ABD22936.1"/>
    </source>
</evidence>
<reference evidence="1 2" key="1">
    <citation type="journal article" date="2006" name="Lancet">
        <title>Complete genome sequence of USA300, an epidemic clone of community-acquired meticillin-resistant Staphylococcus aureus.</title>
        <authorList>
            <person name="Diep B.A."/>
            <person name="Gill S.R."/>
            <person name="Chang R.F."/>
            <person name="Phan T.H."/>
            <person name="Chen J.H."/>
            <person name="Davidson M.G."/>
            <person name="Lin F."/>
            <person name="Lin J."/>
            <person name="Carleton H.A."/>
            <person name="Mongodin E.F."/>
            <person name="Sensabaugh G.F."/>
            <person name="Perdreau-Remington F."/>
        </authorList>
    </citation>
    <scope>NUCLEOTIDE SEQUENCE [LARGE SCALE GENOMIC DNA]</scope>
    <source>
        <strain evidence="2">USA300</strain>
        <plasmid evidence="1 2">pUSA01</plasmid>
    </source>
</reference>
<proteinExistence type="predicted"/>
<dbReference type="RefSeq" id="WP_000991705.1">
    <property type="nucleotide sequence ID" value="NZ_CP027474.1"/>
</dbReference>
<geneLocation type="plasmid" evidence="1 2">
    <name>pUSA01</name>
</geneLocation>
<dbReference type="HOGENOM" id="CLU_106526_0_0_9"/>
<sequence length="193" mass="21271">MNAIQNSISLRKILVVSLSILTILSMVLDFNFKEAQAQNKNNIADKNVETLNEKEIEKELKYIYGKIIILDKDGTAKDVNLENAKSRYGYVPEGFQKLKNDIENKKKTSSISPRAVGGNYKNSGDCFYSEVLNSYGELLTGNIITAVFEDVKAKNLKGVAKKLAKIGIKGNLAGIAATMVSKDVQCNLKYGLL</sequence>
<dbReference type="Proteomes" id="UP000001939">
    <property type="component" value="Plasmid pUSA01"/>
</dbReference>
<evidence type="ECO:0000313" key="2">
    <source>
        <dbReference type="Proteomes" id="UP000001939"/>
    </source>
</evidence>
<organism evidence="1 2">
    <name type="scientific">Staphylococcus aureus (strain USA300)</name>
    <dbReference type="NCBI Taxonomy" id="367830"/>
    <lineage>
        <taxon>Bacteria</taxon>
        <taxon>Bacillati</taxon>
        <taxon>Bacillota</taxon>
        <taxon>Bacilli</taxon>
        <taxon>Bacillales</taxon>
        <taxon>Staphylococcaceae</taxon>
        <taxon>Staphylococcus</taxon>
    </lineage>
</organism>
<name>A0A0H2XKN2_STAA3</name>
<protein>
    <submittedName>
        <fullName evidence="1">Uncharacterized protein</fullName>
    </submittedName>
</protein>
<dbReference type="EMBL" id="CP000256">
    <property type="protein sequence ID" value="ABD22936.1"/>
    <property type="molecule type" value="Genomic_DNA"/>
</dbReference>
<gene>
    <name evidence="1" type="ordered locus">SAUSA300_pUSA010004</name>
</gene>
<accession>A0A0H2XKN2</accession>